<feature type="compositionally biased region" description="Polar residues" evidence="8">
    <location>
        <begin position="467"/>
        <end position="481"/>
    </location>
</feature>
<evidence type="ECO:0000313" key="12">
    <source>
        <dbReference type="Ensembl" id="ENSMSIP00000029824.1"/>
    </source>
</evidence>
<organism evidence="12 13">
    <name type="scientific">Mus spicilegus</name>
    <name type="common">Mound-building mouse</name>
    <dbReference type="NCBI Taxonomy" id="10103"/>
    <lineage>
        <taxon>Eukaryota</taxon>
        <taxon>Metazoa</taxon>
        <taxon>Chordata</taxon>
        <taxon>Craniata</taxon>
        <taxon>Vertebrata</taxon>
        <taxon>Euteleostomi</taxon>
        <taxon>Mammalia</taxon>
        <taxon>Eutheria</taxon>
        <taxon>Euarchontoglires</taxon>
        <taxon>Glires</taxon>
        <taxon>Rodentia</taxon>
        <taxon>Myomorpha</taxon>
        <taxon>Muroidea</taxon>
        <taxon>Muridae</taxon>
        <taxon>Murinae</taxon>
        <taxon>Mus</taxon>
        <taxon>Mus</taxon>
    </lineage>
</organism>
<dbReference type="SMART" id="SM00409">
    <property type="entry name" value="IG"/>
    <property type="match status" value="4"/>
</dbReference>
<feature type="transmembrane region" description="Helical" evidence="9">
    <location>
        <begin position="425"/>
        <end position="448"/>
    </location>
</feature>
<dbReference type="Proteomes" id="UP000694415">
    <property type="component" value="Unplaced"/>
</dbReference>
<evidence type="ECO:0000256" key="2">
    <source>
        <dbReference type="ARBA" id="ARBA00022729"/>
    </source>
</evidence>
<dbReference type="GO" id="GO:0097009">
    <property type="term" value="P:energy homeostasis"/>
    <property type="evidence" value="ECO:0007669"/>
    <property type="project" value="Ensembl"/>
</dbReference>
<evidence type="ECO:0000313" key="13">
    <source>
        <dbReference type="Proteomes" id="UP000694415"/>
    </source>
</evidence>
<evidence type="ECO:0000256" key="9">
    <source>
        <dbReference type="SAM" id="Phobius"/>
    </source>
</evidence>
<feature type="domain" description="Ig-like" evidence="11">
    <location>
        <begin position="147"/>
        <end position="234"/>
    </location>
</feature>
<comment type="similarity">
    <text evidence="7">Belongs to the immunoglobulin superfamily. CEA family.</text>
</comment>
<dbReference type="SMART" id="SM00408">
    <property type="entry name" value="IGc2"/>
    <property type="match status" value="3"/>
</dbReference>
<dbReference type="CDD" id="cd20948">
    <property type="entry name" value="IgC2_CEACAM5-like"/>
    <property type="match status" value="1"/>
</dbReference>
<dbReference type="GeneTree" id="ENSGT01100000263479"/>
<dbReference type="AlphaFoldDB" id="A0A8C6N1W4"/>
<accession>A0A8C6N1W4</accession>
<reference evidence="12" key="2">
    <citation type="submission" date="2025-09" db="UniProtKB">
        <authorList>
            <consortium name="Ensembl"/>
        </authorList>
    </citation>
    <scope>IDENTIFICATION</scope>
</reference>
<keyword evidence="1" id="KW-0945">Host-virus interaction</keyword>
<dbReference type="InterPro" id="IPR036179">
    <property type="entry name" value="Ig-like_dom_sf"/>
</dbReference>
<evidence type="ECO:0000256" key="10">
    <source>
        <dbReference type="SAM" id="SignalP"/>
    </source>
</evidence>
<feature type="chain" id="PRO_5034784225" evidence="10">
    <location>
        <begin position="35"/>
        <end position="521"/>
    </location>
</feature>
<name>A0A8C6N1W4_MUSSI</name>
<evidence type="ECO:0000259" key="11">
    <source>
        <dbReference type="PROSITE" id="PS50835"/>
    </source>
</evidence>
<protein>
    <submittedName>
        <fullName evidence="12">CEA cell adhesion molecule 2</fullName>
    </submittedName>
</protein>
<keyword evidence="4" id="KW-1015">Disulfide bond</keyword>
<keyword evidence="9" id="KW-0812">Transmembrane</keyword>
<proteinExistence type="inferred from homology"/>
<feature type="signal peptide" evidence="10">
    <location>
        <begin position="1"/>
        <end position="34"/>
    </location>
</feature>
<evidence type="ECO:0000256" key="1">
    <source>
        <dbReference type="ARBA" id="ARBA00022581"/>
    </source>
</evidence>
<keyword evidence="3" id="KW-0677">Repeat</keyword>
<dbReference type="GO" id="GO:0070348">
    <property type="term" value="P:negative regulation of brown fat cell proliferation"/>
    <property type="evidence" value="ECO:0007669"/>
    <property type="project" value="Ensembl"/>
</dbReference>
<dbReference type="Pfam" id="PF07686">
    <property type="entry name" value="V-set"/>
    <property type="match status" value="1"/>
</dbReference>
<keyword evidence="6" id="KW-0393">Immunoglobulin domain</keyword>
<dbReference type="PANTHER" id="PTHR44427">
    <property type="entry name" value="CARCINOEMBRYONIC ANTIGEN-RELATED CELL ADHESION MOLECULE 19"/>
    <property type="match status" value="1"/>
</dbReference>
<feature type="region of interest" description="Disordered" evidence="8">
    <location>
        <begin position="455"/>
        <end position="521"/>
    </location>
</feature>
<evidence type="ECO:0000256" key="4">
    <source>
        <dbReference type="ARBA" id="ARBA00023157"/>
    </source>
</evidence>
<dbReference type="InterPro" id="IPR050831">
    <property type="entry name" value="CEA_cell_adhesion"/>
</dbReference>
<dbReference type="Gene3D" id="2.60.40.10">
    <property type="entry name" value="Immunoglobulins"/>
    <property type="match status" value="4"/>
</dbReference>
<dbReference type="InterPro" id="IPR003599">
    <property type="entry name" value="Ig_sub"/>
</dbReference>
<feature type="compositionally biased region" description="Basic and acidic residues" evidence="8">
    <location>
        <begin position="457"/>
        <end position="466"/>
    </location>
</feature>
<dbReference type="GO" id="GO:1990782">
    <property type="term" value="F:protein tyrosine kinase binding"/>
    <property type="evidence" value="ECO:0007669"/>
    <property type="project" value="TreeGrafter"/>
</dbReference>
<dbReference type="GO" id="GO:2000252">
    <property type="term" value="P:negative regulation of feeding behavior"/>
    <property type="evidence" value="ECO:0007669"/>
    <property type="project" value="Ensembl"/>
</dbReference>
<keyword evidence="5" id="KW-0325">Glycoprotein</keyword>
<dbReference type="GO" id="GO:0005886">
    <property type="term" value="C:plasma membrane"/>
    <property type="evidence" value="ECO:0007669"/>
    <property type="project" value="TreeGrafter"/>
</dbReference>
<dbReference type="FunFam" id="2.60.40.10:FF:000340">
    <property type="entry name" value="Carcinoembryonic antigen-related cell adhesion molecule 1"/>
    <property type="match status" value="1"/>
</dbReference>
<reference evidence="12" key="1">
    <citation type="submission" date="2025-08" db="UniProtKB">
        <authorList>
            <consortium name="Ensembl"/>
        </authorList>
    </citation>
    <scope>IDENTIFICATION</scope>
</reference>
<dbReference type="InterPro" id="IPR013106">
    <property type="entry name" value="Ig_V-set"/>
</dbReference>
<dbReference type="Ensembl" id="ENSMSIT00000037578.1">
    <property type="protein sequence ID" value="ENSMSIP00000029824.1"/>
    <property type="gene ID" value="ENSMSIG00000024790.1"/>
</dbReference>
<dbReference type="GO" id="GO:0007165">
    <property type="term" value="P:signal transduction"/>
    <property type="evidence" value="ECO:0007669"/>
    <property type="project" value="TreeGrafter"/>
</dbReference>
<dbReference type="CDD" id="cd05774">
    <property type="entry name" value="IgV_CEACAM_D1"/>
    <property type="match status" value="1"/>
</dbReference>
<evidence type="ECO:0000256" key="5">
    <source>
        <dbReference type="ARBA" id="ARBA00023180"/>
    </source>
</evidence>
<dbReference type="FunFam" id="2.60.40.10:FF:000244">
    <property type="entry name" value="carcinoembryonic antigen-related cell adhesion molecule 16"/>
    <property type="match status" value="2"/>
</dbReference>
<dbReference type="PROSITE" id="PS50835">
    <property type="entry name" value="IG_LIKE"/>
    <property type="match status" value="3"/>
</dbReference>
<evidence type="ECO:0000256" key="8">
    <source>
        <dbReference type="SAM" id="MobiDB-lite"/>
    </source>
</evidence>
<feature type="domain" description="Ig-like" evidence="11">
    <location>
        <begin position="327"/>
        <end position="411"/>
    </location>
</feature>
<dbReference type="GO" id="GO:0009986">
    <property type="term" value="C:cell surface"/>
    <property type="evidence" value="ECO:0007669"/>
    <property type="project" value="Ensembl"/>
</dbReference>
<keyword evidence="13" id="KW-1185">Reference proteome</keyword>
<dbReference type="InterPro" id="IPR007110">
    <property type="entry name" value="Ig-like_dom"/>
</dbReference>
<feature type="domain" description="Ig-like" evidence="11">
    <location>
        <begin position="239"/>
        <end position="319"/>
    </location>
</feature>
<evidence type="ECO:0000256" key="6">
    <source>
        <dbReference type="ARBA" id="ARBA00023319"/>
    </source>
</evidence>
<evidence type="ECO:0000256" key="3">
    <source>
        <dbReference type="ARBA" id="ARBA00022737"/>
    </source>
</evidence>
<evidence type="ECO:0000256" key="7">
    <source>
        <dbReference type="ARBA" id="ARBA00038222"/>
    </source>
</evidence>
<sequence length="521" mass="56498">MELASAHLHKGQVPWGGLLLTASLLASWSPPTTAEVTTEAVPPQVAEDNNVLLLVHNLPLALGAFAWYKGNPVSTNAEIVQFVTGTNKTTTGPAHSGRETVYSNGSLLIQRVTVKDTGVYTIEMTDENFRRTEATVQFHVHPLLLKPNITSNNSNPVEGDDSVSLTCESYTDPDNITYLWSRNGESLSEGDRLKLSEGNRTLTLLNVTRNDTGPYVCETRNPVSVNRSDPFSLNIIYGPDTPIISPSDIYLHPGSNLNLSCHAASNPPAQYFWLINEKPHASSQELFIPNITTNNSGTYTCFVNNSVTGLSRTTVKNITVLEPVTQPSLQVTNTTVKELDSVTLTCLSNDIGANIQWLFNSQSLQLTERMTLSQNNSILRIDPIKREDAGEYQCEISNPVSVKRSNSIKLDIIFDPTQGGLSDGAIAGIVIGAVAGVALIAGLAYFLYSRKSGGGSDQRDLTEHKPSASNHNLAPSDNSPNKVDDVAYTVLNFNSQQPNQPTSAPSSPRATETVYSEVKKK</sequence>
<dbReference type="SUPFAM" id="SSF48726">
    <property type="entry name" value="Immunoglobulin"/>
    <property type="match status" value="4"/>
</dbReference>
<dbReference type="Pfam" id="PF13927">
    <property type="entry name" value="Ig_3"/>
    <property type="match status" value="2"/>
</dbReference>
<keyword evidence="9" id="KW-0472">Membrane</keyword>
<dbReference type="InterPro" id="IPR013783">
    <property type="entry name" value="Ig-like_fold"/>
</dbReference>
<dbReference type="InterPro" id="IPR003598">
    <property type="entry name" value="Ig_sub2"/>
</dbReference>
<dbReference type="PANTHER" id="PTHR44427:SF1">
    <property type="entry name" value="CARCINOEMBRYONIC ANTIGEN-RELATED CELL ADHESION MOLECULE 1"/>
    <property type="match status" value="1"/>
</dbReference>
<dbReference type="CDD" id="cd05740">
    <property type="entry name" value="IgI_hCEACAM_2_4_6_like"/>
    <property type="match status" value="2"/>
</dbReference>
<dbReference type="GO" id="GO:0002682">
    <property type="term" value="P:regulation of immune system process"/>
    <property type="evidence" value="ECO:0007669"/>
    <property type="project" value="TreeGrafter"/>
</dbReference>
<dbReference type="Pfam" id="PF13895">
    <property type="entry name" value="Ig_2"/>
    <property type="match status" value="1"/>
</dbReference>
<feature type="compositionally biased region" description="Polar residues" evidence="8">
    <location>
        <begin position="491"/>
        <end position="514"/>
    </location>
</feature>
<dbReference type="FunFam" id="2.60.40.10:FF:000517">
    <property type="entry name" value="Carcinoembryonic antigen-related cell adhesion molecule 1"/>
    <property type="match status" value="1"/>
</dbReference>
<keyword evidence="9" id="KW-1133">Transmembrane helix</keyword>
<keyword evidence="2 10" id="KW-0732">Signal</keyword>